<sequence length="183" mass="19576">MALVAALYIENVDTIVNASQITVYGDNPDKISAYSAYVKNGGRLNLIASNFKDIAGIRAQNAVIGMTVGAIKGISHAVYAWGRETDITLSSVNIEIETDNLNMTGIGLVRGLGAMFRMSSGTVTFNQTGSFSTRFGGHYLLDIMVITGQGQREEAIINSGEAMGILPEAFEISQDGDVYLKNN</sequence>
<dbReference type="EMBL" id="AIMC01000043">
    <property type="protein sequence ID" value="EJF74341.1"/>
    <property type="molecule type" value="Genomic_DNA"/>
</dbReference>
<dbReference type="AlphaFoldDB" id="J0PPE2"/>
<reference evidence="1 2" key="1">
    <citation type="submission" date="2012-03" db="EMBL/GenBank/DDBJ databases">
        <title>The Genome Sequence of Bartonella birtlesii LL-WM9.</title>
        <authorList>
            <consortium name="The Broad Institute Genome Sequencing Platform"/>
            <consortium name="The Broad Institute Genome Sequencing Center for Infectious Disease"/>
            <person name="Feldgarden M."/>
            <person name="Kirby J."/>
            <person name="Kosoy M."/>
            <person name="Birtles R."/>
            <person name="Probert W.S."/>
            <person name="Chiaraviglio L."/>
            <person name="Young S.K."/>
            <person name="Zeng Q."/>
            <person name="Gargeya S."/>
            <person name="Fitzgerald M."/>
            <person name="Haas B."/>
            <person name="Abouelleil A."/>
            <person name="Alvarado L."/>
            <person name="Arachchi H.M."/>
            <person name="Berlin A."/>
            <person name="Chapman S.B."/>
            <person name="Gearin G."/>
            <person name="Goldberg J."/>
            <person name="Griggs A."/>
            <person name="Gujja S."/>
            <person name="Hansen M."/>
            <person name="Heiman D."/>
            <person name="Howarth C."/>
            <person name="Larimer J."/>
            <person name="Lui A."/>
            <person name="MacDonald P.J.P."/>
            <person name="McCowen C."/>
            <person name="Montmayeur A."/>
            <person name="Murphy C."/>
            <person name="Neiman D."/>
            <person name="Pearson M."/>
            <person name="Priest M."/>
            <person name="Roberts A."/>
            <person name="Saif S."/>
            <person name="Shea T."/>
            <person name="Sisk P."/>
            <person name="Stolte C."/>
            <person name="Sykes S."/>
            <person name="Wortman J."/>
            <person name="Nusbaum C."/>
            <person name="Birren B."/>
        </authorList>
    </citation>
    <scope>NUCLEOTIDE SEQUENCE [LARGE SCALE GENOMIC DNA]</scope>
    <source>
        <strain evidence="1 2">LL-WM9</strain>
    </source>
</reference>
<evidence type="ECO:0000313" key="1">
    <source>
        <dbReference type="EMBL" id="EJF74341.1"/>
    </source>
</evidence>
<dbReference type="RefSeq" id="WP_006590392.1">
    <property type="nucleotide sequence ID" value="NZ_JH725079.1"/>
</dbReference>
<gene>
    <name evidence="1" type="ORF">ME7_01479</name>
</gene>
<accession>J0PPE2</accession>
<dbReference type="Proteomes" id="UP000008748">
    <property type="component" value="Unassembled WGS sequence"/>
</dbReference>
<keyword evidence="2" id="KW-1185">Reference proteome</keyword>
<dbReference type="HOGENOM" id="CLU_1472455_0_0_5"/>
<name>J0PPE2_9HYPH</name>
<comment type="caution">
    <text evidence="1">The sequence shown here is derived from an EMBL/GenBank/DDBJ whole genome shotgun (WGS) entry which is preliminary data.</text>
</comment>
<organism evidence="1 2">
    <name type="scientific">Bartonella birtlesii LL-WM9</name>
    <dbReference type="NCBI Taxonomy" id="1094552"/>
    <lineage>
        <taxon>Bacteria</taxon>
        <taxon>Pseudomonadati</taxon>
        <taxon>Pseudomonadota</taxon>
        <taxon>Alphaproteobacteria</taxon>
        <taxon>Hyphomicrobiales</taxon>
        <taxon>Bartonellaceae</taxon>
        <taxon>Bartonella</taxon>
    </lineage>
</organism>
<protein>
    <submittedName>
        <fullName evidence="1">Uncharacterized protein</fullName>
    </submittedName>
</protein>
<proteinExistence type="predicted"/>
<evidence type="ECO:0000313" key="2">
    <source>
        <dbReference type="Proteomes" id="UP000008748"/>
    </source>
</evidence>
<dbReference type="PATRIC" id="fig|1094552.3.peg.1650"/>